<keyword evidence="5 6" id="KW-0819">tRNA processing</keyword>
<sequence>MIGRTLYKNTIAAMKQKVIVIAGTTGVGKSQLAVELATRYNGEIINSDAMQVYRDIPIVSNKHPMEERKGIPHHVMDFLPWDKEYYLHQFEIDARNAIDDIVSRGKLPIIVGGTHYYLQFLFDKYVNTNTTDDHSNTSLSEIDQNREVTESEQMILDSRDKSKIFETLQEVDPQIASRYHPNDERRVRRMLEIYFTTGKRPSELFAAQAKQLRYDALFLWLYSDPIPLDTRLDSRVDDMVKMGALAEIDQLYKFYLSQPEHNDHGGVWQVIGFKEFLPWLKDEKSNDKLWDEGVDRMKLHTRQYARRQIKWIQKMLIPDIGGDIYVLNATDLSQWHQLVGDRASDIAANFLDNMKDDDIKGNEKKEMIRAPKELIHLISNEQTIGKKRGISNEDCQHFICDICKDHDGNKLIAIGSKQWETHLKSRRHKGNLTRGSKKAAYEKWKMAQQK</sequence>
<dbReference type="HAMAP" id="MF_00185">
    <property type="entry name" value="IPP_trans"/>
    <property type="match status" value="1"/>
</dbReference>
<dbReference type="Gene3D" id="1.10.20.140">
    <property type="match status" value="1"/>
</dbReference>
<proteinExistence type="inferred from homology"/>
<evidence type="ECO:0000256" key="4">
    <source>
        <dbReference type="ARBA" id="ARBA00022840"/>
    </source>
</evidence>
<dbReference type="PIRSF" id="PIRSF039110">
    <property type="entry name" value="IPP_transferase"/>
    <property type="match status" value="1"/>
</dbReference>
<evidence type="ECO:0000256" key="3">
    <source>
        <dbReference type="ARBA" id="ARBA00022741"/>
    </source>
</evidence>
<feature type="compositionally biased region" description="Basic residues" evidence="8">
    <location>
        <begin position="425"/>
        <end position="437"/>
    </location>
</feature>
<dbReference type="EC" id="2.5.1.75" evidence="5 6"/>
<dbReference type="GO" id="GO:0005739">
    <property type="term" value="C:mitochondrion"/>
    <property type="evidence" value="ECO:0007669"/>
    <property type="project" value="TreeGrafter"/>
</dbReference>
<dbReference type="EMBL" id="FXLY01000005">
    <property type="protein sequence ID" value="SMN20545.1"/>
    <property type="molecule type" value="Genomic_DNA"/>
</dbReference>
<dbReference type="Pfam" id="PF01715">
    <property type="entry name" value="IPPT"/>
    <property type="match status" value="1"/>
</dbReference>
<evidence type="ECO:0000256" key="7">
    <source>
        <dbReference type="RuleBase" id="RU003785"/>
    </source>
</evidence>
<dbReference type="GO" id="GO:0052381">
    <property type="term" value="F:tRNA dimethylallyltransferase activity"/>
    <property type="evidence" value="ECO:0007669"/>
    <property type="project" value="UniProtKB-UniRule"/>
</dbReference>
<organism evidence="9 10">
    <name type="scientific">Maudiozyma saulgeensis</name>
    <dbReference type="NCBI Taxonomy" id="1789683"/>
    <lineage>
        <taxon>Eukaryota</taxon>
        <taxon>Fungi</taxon>
        <taxon>Dikarya</taxon>
        <taxon>Ascomycota</taxon>
        <taxon>Saccharomycotina</taxon>
        <taxon>Saccharomycetes</taxon>
        <taxon>Saccharomycetales</taxon>
        <taxon>Saccharomycetaceae</taxon>
        <taxon>Maudiozyma</taxon>
    </lineage>
</organism>
<dbReference type="NCBIfam" id="TIGR00174">
    <property type="entry name" value="miaA"/>
    <property type="match status" value="1"/>
</dbReference>
<evidence type="ECO:0000313" key="10">
    <source>
        <dbReference type="Proteomes" id="UP000196158"/>
    </source>
</evidence>
<keyword evidence="4 5" id="KW-0067">ATP-binding</keyword>
<feature type="region of interest" description="Disordered" evidence="8">
    <location>
        <begin position="425"/>
        <end position="450"/>
    </location>
</feature>
<keyword evidence="2 5" id="KW-0808">Transferase</keyword>
<gene>
    <name evidence="9" type="ORF">KASA_0N05434G</name>
</gene>
<keyword evidence="3 5" id="KW-0547">Nucleotide-binding</keyword>
<reference evidence="9 10" key="1">
    <citation type="submission" date="2017-04" db="EMBL/GenBank/DDBJ databases">
        <authorList>
            <person name="Afonso C.L."/>
            <person name="Miller P.J."/>
            <person name="Scott M.A."/>
            <person name="Spackman E."/>
            <person name="Goraichik I."/>
            <person name="Dimitrov K.M."/>
            <person name="Suarez D.L."/>
            <person name="Swayne D.E."/>
        </authorList>
    </citation>
    <scope>NUCLEOTIDE SEQUENCE [LARGE SCALE GENOMIC DNA]</scope>
</reference>
<dbReference type="STRING" id="1789683.A0A1X7R4H5"/>
<keyword evidence="5" id="KW-0963">Cytoplasm</keyword>
<accession>A0A1X7R4H5</accession>
<dbReference type="GO" id="GO:0006400">
    <property type="term" value="P:tRNA modification"/>
    <property type="evidence" value="ECO:0007669"/>
    <property type="project" value="TreeGrafter"/>
</dbReference>
<evidence type="ECO:0000256" key="2">
    <source>
        <dbReference type="ARBA" id="ARBA00022679"/>
    </source>
</evidence>
<dbReference type="SUPFAM" id="SSF52540">
    <property type="entry name" value="P-loop containing nucleoside triphosphate hydrolases"/>
    <property type="match status" value="1"/>
</dbReference>
<dbReference type="GO" id="GO:0005524">
    <property type="term" value="F:ATP binding"/>
    <property type="evidence" value="ECO:0007669"/>
    <property type="project" value="UniProtKB-UniRule"/>
</dbReference>
<evidence type="ECO:0000256" key="5">
    <source>
        <dbReference type="PIRNR" id="PIRNR039110"/>
    </source>
</evidence>
<keyword evidence="10" id="KW-1185">Reference proteome</keyword>
<dbReference type="InterPro" id="IPR030666">
    <property type="entry name" value="IPP_transferase_euk"/>
</dbReference>
<comment type="similarity">
    <text evidence="1 5 7">Belongs to the IPP transferase family.</text>
</comment>
<comment type="catalytic activity">
    <reaction evidence="5 6">
        <text>adenosine(37) in tRNA + dimethylallyl diphosphate = N(6)-dimethylallyladenosine(37) in tRNA + diphosphate</text>
        <dbReference type="Rhea" id="RHEA:26482"/>
        <dbReference type="Rhea" id="RHEA-COMP:10162"/>
        <dbReference type="Rhea" id="RHEA-COMP:10375"/>
        <dbReference type="ChEBI" id="CHEBI:33019"/>
        <dbReference type="ChEBI" id="CHEBI:57623"/>
        <dbReference type="ChEBI" id="CHEBI:74411"/>
        <dbReference type="ChEBI" id="CHEBI:74415"/>
        <dbReference type="EC" id="2.5.1.75"/>
    </reaction>
</comment>
<dbReference type="Proteomes" id="UP000196158">
    <property type="component" value="Unassembled WGS sequence"/>
</dbReference>
<protein>
    <recommendedName>
        <fullName evidence="5 6">tRNA dimethylallyltransferase</fullName>
        <ecNumber evidence="5 6">2.5.1.75</ecNumber>
    </recommendedName>
</protein>
<dbReference type="PANTHER" id="PTHR11088:SF89">
    <property type="entry name" value="TRNA DIMETHYLALLYLTRANSFERASE"/>
    <property type="match status" value="1"/>
</dbReference>
<dbReference type="Gene3D" id="3.30.160.60">
    <property type="entry name" value="Classic Zinc Finger"/>
    <property type="match status" value="1"/>
</dbReference>
<dbReference type="Gene3D" id="3.40.50.300">
    <property type="entry name" value="P-loop containing nucleotide triphosphate hydrolases"/>
    <property type="match status" value="1"/>
</dbReference>
<evidence type="ECO:0000256" key="1">
    <source>
        <dbReference type="ARBA" id="ARBA00005842"/>
    </source>
</evidence>
<dbReference type="InterPro" id="IPR027417">
    <property type="entry name" value="P-loop_NTPase"/>
</dbReference>
<evidence type="ECO:0000256" key="8">
    <source>
        <dbReference type="SAM" id="MobiDB-lite"/>
    </source>
</evidence>
<evidence type="ECO:0000313" key="9">
    <source>
        <dbReference type="EMBL" id="SMN20545.1"/>
    </source>
</evidence>
<dbReference type="OrthoDB" id="775260at2759"/>
<feature type="compositionally biased region" description="Basic and acidic residues" evidence="8">
    <location>
        <begin position="439"/>
        <end position="450"/>
    </location>
</feature>
<dbReference type="PANTHER" id="PTHR11088">
    <property type="entry name" value="TRNA DIMETHYLALLYLTRANSFERASE"/>
    <property type="match status" value="1"/>
</dbReference>
<evidence type="ECO:0000256" key="6">
    <source>
        <dbReference type="RuleBase" id="RU003783"/>
    </source>
</evidence>
<dbReference type="InterPro" id="IPR018022">
    <property type="entry name" value="IPT"/>
</dbReference>
<name>A0A1X7R4H5_9SACH</name>
<dbReference type="InterPro" id="IPR039657">
    <property type="entry name" value="Dimethylallyltransferase"/>
</dbReference>
<dbReference type="AlphaFoldDB" id="A0A1X7R4H5"/>
<comment type="function">
    <text evidence="5">Catalyzes the transfer of a dimethylallyl group onto the adenine at position 37.</text>
</comment>